<evidence type="ECO:0008006" key="4">
    <source>
        <dbReference type="Google" id="ProtNLM"/>
    </source>
</evidence>
<dbReference type="Proteomes" id="UP001500507">
    <property type="component" value="Unassembled WGS sequence"/>
</dbReference>
<feature type="compositionally biased region" description="Polar residues" evidence="1">
    <location>
        <begin position="53"/>
        <end position="67"/>
    </location>
</feature>
<dbReference type="EMBL" id="BAAAFG010000001">
    <property type="protein sequence ID" value="GAA0871130.1"/>
    <property type="molecule type" value="Genomic_DNA"/>
</dbReference>
<gene>
    <name evidence="2" type="ORF">GCM10009117_02750</name>
</gene>
<comment type="caution">
    <text evidence="2">The sequence shown here is derived from an EMBL/GenBank/DDBJ whole genome shotgun (WGS) entry which is preliminary data.</text>
</comment>
<evidence type="ECO:0000313" key="2">
    <source>
        <dbReference type="EMBL" id="GAA0871130.1"/>
    </source>
</evidence>
<reference evidence="3" key="1">
    <citation type="journal article" date="2019" name="Int. J. Syst. Evol. Microbiol.">
        <title>The Global Catalogue of Microorganisms (GCM) 10K type strain sequencing project: providing services to taxonomists for standard genome sequencing and annotation.</title>
        <authorList>
            <consortium name="The Broad Institute Genomics Platform"/>
            <consortium name="The Broad Institute Genome Sequencing Center for Infectious Disease"/>
            <person name="Wu L."/>
            <person name="Ma J."/>
        </authorList>
    </citation>
    <scope>NUCLEOTIDE SEQUENCE [LARGE SCALE GENOMIC DNA]</scope>
    <source>
        <strain evidence="3">JCM 16082</strain>
    </source>
</reference>
<protein>
    <recommendedName>
        <fullName evidence="4">Lipoprotein</fullName>
    </recommendedName>
</protein>
<keyword evidence="3" id="KW-1185">Reference proteome</keyword>
<accession>A0ABP3XP84</accession>
<name>A0ABP3XP84_9FLAO</name>
<feature type="region of interest" description="Disordered" evidence="1">
    <location>
        <begin position="33"/>
        <end position="67"/>
    </location>
</feature>
<feature type="compositionally biased region" description="Basic and acidic residues" evidence="1">
    <location>
        <begin position="33"/>
        <end position="51"/>
    </location>
</feature>
<sequence>MFILTSIFMKRLSQLILCALSMTMFITSCREEPKIDRKVKEPQEETTKKAGDSLSSRESNATNRTLK</sequence>
<proteinExistence type="predicted"/>
<evidence type="ECO:0000313" key="3">
    <source>
        <dbReference type="Proteomes" id="UP001500507"/>
    </source>
</evidence>
<evidence type="ECO:0000256" key="1">
    <source>
        <dbReference type="SAM" id="MobiDB-lite"/>
    </source>
</evidence>
<organism evidence="2 3">
    <name type="scientific">Gangjinia marincola</name>
    <dbReference type="NCBI Taxonomy" id="578463"/>
    <lineage>
        <taxon>Bacteria</taxon>
        <taxon>Pseudomonadati</taxon>
        <taxon>Bacteroidota</taxon>
        <taxon>Flavobacteriia</taxon>
        <taxon>Flavobacteriales</taxon>
        <taxon>Flavobacteriaceae</taxon>
        <taxon>Gangjinia</taxon>
    </lineage>
</organism>